<dbReference type="STRING" id="351160.RRC508"/>
<accession>Q0W094</accession>
<dbReference type="Pfam" id="PF10050">
    <property type="entry name" value="DUF2284"/>
    <property type="match status" value="1"/>
</dbReference>
<sequence length="173" mass="19250">MIGMESYRTFINKDVDFGASDAKIIKTDSVVTAPWVRWKCRYGCDGYNSSLCCPPSTPVHRETRELLDSYKVALLLHLAGNIKRSADLTEIAVTLERDLFLAGYYKAFAMGAGPCGLCPVCSMGECRYPEKARPSMESCGIDVFSTARNNGYTIEVVKDYSDKMNRFGLVLIE</sequence>
<protein>
    <recommendedName>
        <fullName evidence="3">Metal-binding protein</fullName>
    </recommendedName>
</protein>
<keyword evidence="2" id="KW-1185">Reference proteome</keyword>
<name>Q0W094_METAR</name>
<dbReference type="PATRIC" id="fig|351160.9.peg.73"/>
<dbReference type="KEGG" id="rci:RRC508"/>
<evidence type="ECO:0008006" key="3">
    <source>
        <dbReference type="Google" id="ProtNLM"/>
    </source>
</evidence>
<evidence type="ECO:0000313" key="2">
    <source>
        <dbReference type="Proteomes" id="UP000000663"/>
    </source>
</evidence>
<dbReference type="Proteomes" id="UP000000663">
    <property type="component" value="Chromosome"/>
</dbReference>
<dbReference type="EMBL" id="AM114193">
    <property type="protein sequence ID" value="CAJ38199.1"/>
    <property type="molecule type" value="Genomic_DNA"/>
</dbReference>
<reference evidence="1 2" key="1">
    <citation type="journal article" date="2006" name="Science">
        <title>Genome of rice cluster I archaea -- the key methane producers in the rice rhizosphere.</title>
        <authorList>
            <person name="Erkel C."/>
            <person name="Kube M."/>
            <person name="Reinhardt R."/>
            <person name="Liesack W."/>
        </authorList>
    </citation>
    <scope>NUCLEOTIDE SEQUENCE [LARGE SCALE GENOMIC DNA]</scope>
    <source>
        <strain evidence="2">DSM 22066 / NBRC 105507 / MRE50</strain>
    </source>
</reference>
<proteinExistence type="predicted"/>
<organism evidence="1 2">
    <name type="scientific">Methanocella arvoryzae (strain DSM 22066 / NBRC 105507 / MRE50)</name>
    <dbReference type="NCBI Taxonomy" id="351160"/>
    <lineage>
        <taxon>Archaea</taxon>
        <taxon>Methanobacteriati</taxon>
        <taxon>Methanobacteriota</taxon>
        <taxon>Stenosarchaea group</taxon>
        <taxon>Methanomicrobia</taxon>
        <taxon>Methanocellales</taxon>
        <taxon>Methanocellaceae</taxon>
        <taxon>Methanocella</taxon>
    </lineage>
</organism>
<evidence type="ECO:0000313" key="1">
    <source>
        <dbReference type="EMBL" id="CAJ38199.1"/>
    </source>
</evidence>
<dbReference type="InterPro" id="IPR019271">
    <property type="entry name" value="DUF2284_metal-binding"/>
</dbReference>
<gene>
    <name evidence="1" type="ORF">RRC508</name>
</gene>
<dbReference type="AlphaFoldDB" id="Q0W094"/>
<dbReference type="eggNOG" id="arCOG04361">
    <property type="taxonomic scope" value="Archaea"/>
</dbReference>